<evidence type="ECO:0000256" key="2">
    <source>
        <dbReference type="ARBA" id="ARBA00022553"/>
    </source>
</evidence>
<proteinExistence type="predicted"/>
<dbReference type="KEGG" id="ehn:H9Q80_14760"/>
<evidence type="ECO:0000256" key="5">
    <source>
        <dbReference type="ARBA" id="ARBA00022982"/>
    </source>
</evidence>
<dbReference type="Proteomes" id="UP000515856">
    <property type="component" value="Chromosome"/>
</dbReference>
<keyword evidence="9" id="KW-1185">Reference proteome</keyword>
<evidence type="ECO:0000313" key="8">
    <source>
        <dbReference type="EMBL" id="QNM11497.1"/>
    </source>
</evidence>
<keyword evidence="5" id="KW-0249">Electron transport</keyword>
<dbReference type="GO" id="GO:0009055">
    <property type="term" value="F:electron transfer activity"/>
    <property type="evidence" value="ECO:0007669"/>
    <property type="project" value="InterPro"/>
</dbReference>
<feature type="signal peptide" evidence="6">
    <location>
        <begin position="1"/>
        <end position="20"/>
    </location>
</feature>
<dbReference type="RefSeq" id="WP_117454082.1">
    <property type="nucleotide sequence ID" value="NZ_CP060636.1"/>
</dbReference>
<dbReference type="InterPro" id="IPR010209">
    <property type="entry name" value="Ion_transpt_RnfG/RsxG"/>
</dbReference>
<reference evidence="8 9" key="1">
    <citation type="submission" date="2020-08" db="EMBL/GenBank/DDBJ databases">
        <authorList>
            <person name="Liu C."/>
            <person name="Sun Q."/>
        </authorList>
    </citation>
    <scope>NUCLEOTIDE SEQUENCE [LARGE SCALE GENOMIC DNA]</scope>
    <source>
        <strain evidence="8 9">NSJ-61</strain>
    </source>
</reference>
<dbReference type="GO" id="GO:0010181">
    <property type="term" value="F:FMN binding"/>
    <property type="evidence" value="ECO:0007669"/>
    <property type="project" value="InterPro"/>
</dbReference>
<gene>
    <name evidence="8" type="ORF">H9Q80_14760</name>
</gene>
<accession>A0A7G9GL15</accession>
<dbReference type="EMBL" id="CP060636">
    <property type="protein sequence ID" value="QNM11497.1"/>
    <property type="molecule type" value="Genomic_DNA"/>
</dbReference>
<evidence type="ECO:0000256" key="3">
    <source>
        <dbReference type="ARBA" id="ARBA00022630"/>
    </source>
</evidence>
<keyword evidence="2" id="KW-0597">Phosphoprotein</keyword>
<feature type="domain" description="FMN-binding" evidence="7">
    <location>
        <begin position="87"/>
        <end position="167"/>
    </location>
</feature>
<feature type="chain" id="PRO_5038429666" evidence="6">
    <location>
        <begin position="21"/>
        <end position="172"/>
    </location>
</feature>
<evidence type="ECO:0000259" key="7">
    <source>
        <dbReference type="SMART" id="SM00900"/>
    </source>
</evidence>
<name>A0A7G9GL15_9FIRM</name>
<protein>
    <submittedName>
        <fullName evidence="8">FMN-binding protein</fullName>
    </submittedName>
</protein>
<keyword evidence="1" id="KW-0813">Transport</keyword>
<dbReference type="GO" id="GO:0022900">
    <property type="term" value="P:electron transport chain"/>
    <property type="evidence" value="ECO:0007669"/>
    <property type="project" value="InterPro"/>
</dbReference>
<keyword evidence="6" id="KW-0732">Signal</keyword>
<evidence type="ECO:0000256" key="1">
    <source>
        <dbReference type="ARBA" id="ARBA00022448"/>
    </source>
</evidence>
<sequence>MKKIIHLTVFLALIAALAGAALGFANKMTAPVIEANELAAEKETLKEIYPDVADDAFKKVADNASDTIEKIFQVEGKGYIFKMKTKGYKDGTSFLVALDKDGKVVDYVAISNGDTQGLGTQVTEAPFREKLKGADATSKDILNDTITGATVTSKPVIEGIMEAAKYQADNLK</sequence>
<dbReference type="InterPro" id="IPR007329">
    <property type="entry name" value="FMN-bd"/>
</dbReference>
<evidence type="ECO:0000313" key="9">
    <source>
        <dbReference type="Proteomes" id="UP000515856"/>
    </source>
</evidence>
<dbReference type="SMART" id="SM00900">
    <property type="entry name" value="FMN_bind"/>
    <property type="match status" value="1"/>
</dbReference>
<dbReference type="PANTHER" id="PTHR36118:SF1">
    <property type="entry name" value="ION-TRANSLOCATING OXIDOREDUCTASE COMPLEX SUBUNIT G"/>
    <property type="match status" value="1"/>
</dbReference>
<keyword evidence="3" id="KW-0285">Flavoprotein</keyword>
<evidence type="ECO:0000256" key="6">
    <source>
        <dbReference type="SAM" id="SignalP"/>
    </source>
</evidence>
<evidence type="ECO:0000256" key="4">
    <source>
        <dbReference type="ARBA" id="ARBA00022643"/>
    </source>
</evidence>
<dbReference type="Pfam" id="PF04205">
    <property type="entry name" value="FMN_bind"/>
    <property type="match status" value="1"/>
</dbReference>
<keyword evidence="4" id="KW-0288">FMN</keyword>
<organism evidence="8 9">
    <name type="scientific">[Eubacterium] hominis</name>
    <dbReference type="NCBI Taxonomy" id="2764325"/>
    <lineage>
        <taxon>Bacteria</taxon>
        <taxon>Bacillati</taxon>
        <taxon>Bacillota</taxon>
        <taxon>Erysipelotrichia</taxon>
        <taxon>Erysipelotrichales</taxon>
        <taxon>Erysipelotrichaceae</taxon>
        <taxon>Amedibacillus</taxon>
    </lineage>
</organism>
<dbReference type="GO" id="GO:0005886">
    <property type="term" value="C:plasma membrane"/>
    <property type="evidence" value="ECO:0007669"/>
    <property type="project" value="InterPro"/>
</dbReference>
<dbReference type="AlphaFoldDB" id="A0A7G9GL15"/>
<dbReference type="PANTHER" id="PTHR36118">
    <property type="entry name" value="ION-TRANSLOCATING OXIDOREDUCTASE COMPLEX SUBUNIT G"/>
    <property type="match status" value="1"/>
</dbReference>